<dbReference type="Proteomes" id="UP001558632">
    <property type="component" value="Unassembled WGS sequence"/>
</dbReference>
<sequence>MQILAHLQSERRFWKKTVLEKLATVYKSGWIITVNDEGHWQLNFRGQVNIVDVVVKKEYDDDVSDVYQQHSCHRRSSVAEVNNSSIIISHLDIRHGNTCAELEFPSPISSVIKRCQICKSASTAVSKKVICYIQIVYEKRSLNVSKRSGQLSFPTEISITTDNVLRSFQFTRYSSNVKNPVNCFAMGEK</sequence>
<gene>
    <name evidence="1" type="ORF">TSPI_07747</name>
</gene>
<name>A0ABR3KY68_TRISP</name>
<organism evidence="1 2">
    <name type="scientific">Trichinella spiralis</name>
    <name type="common">Trichina worm</name>
    <dbReference type="NCBI Taxonomy" id="6334"/>
    <lineage>
        <taxon>Eukaryota</taxon>
        <taxon>Metazoa</taxon>
        <taxon>Ecdysozoa</taxon>
        <taxon>Nematoda</taxon>
        <taxon>Enoplea</taxon>
        <taxon>Dorylaimia</taxon>
        <taxon>Trichinellida</taxon>
        <taxon>Trichinellidae</taxon>
        <taxon>Trichinella</taxon>
    </lineage>
</organism>
<proteinExistence type="predicted"/>
<evidence type="ECO:0000313" key="1">
    <source>
        <dbReference type="EMBL" id="KAL1245110.1"/>
    </source>
</evidence>
<dbReference type="EMBL" id="JBEUSY010000114">
    <property type="protein sequence ID" value="KAL1245110.1"/>
    <property type="molecule type" value="Genomic_DNA"/>
</dbReference>
<accession>A0ABR3KY68</accession>
<protein>
    <submittedName>
        <fullName evidence="1">Nuclease SbcCD subunit</fullName>
    </submittedName>
</protein>
<keyword evidence="2" id="KW-1185">Reference proteome</keyword>
<comment type="caution">
    <text evidence="1">The sequence shown here is derived from an EMBL/GenBank/DDBJ whole genome shotgun (WGS) entry which is preliminary data.</text>
</comment>
<reference evidence="1 2" key="1">
    <citation type="submission" date="2024-07" db="EMBL/GenBank/DDBJ databases">
        <title>Enhanced genomic and transcriptomic resources for Trichinella pseudospiralis and T. spiralis underpin the discovery of pronounced molecular differences between stages and species.</title>
        <authorList>
            <person name="Pasi K.K."/>
            <person name="La Rosa G."/>
            <person name="Gomez-Morales M.A."/>
            <person name="Tosini F."/>
            <person name="Sumanam S."/>
            <person name="Young N.D."/>
            <person name="Chang B.C."/>
            <person name="Robin G.B."/>
        </authorList>
    </citation>
    <scope>NUCLEOTIDE SEQUENCE [LARGE SCALE GENOMIC DNA]</scope>
    <source>
        <strain evidence="1">ISS534</strain>
    </source>
</reference>
<evidence type="ECO:0000313" key="2">
    <source>
        <dbReference type="Proteomes" id="UP001558632"/>
    </source>
</evidence>